<dbReference type="PROSITE" id="PS51479">
    <property type="entry name" value="ZF_RTR1"/>
    <property type="match status" value="1"/>
</dbReference>
<evidence type="ECO:0000313" key="16">
    <source>
        <dbReference type="Proteomes" id="UP001145021"/>
    </source>
</evidence>
<keyword evidence="3 12" id="KW-0479">Metal-binding</keyword>
<feature type="compositionally biased region" description="Basic and acidic residues" evidence="13">
    <location>
        <begin position="327"/>
        <end position="341"/>
    </location>
</feature>
<evidence type="ECO:0000256" key="8">
    <source>
        <dbReference type="ARBA" id="ARBA00023242"/>
    </source>
</evidence>
<evidence type="ECO:0000256" key="4">
    <source>
        <dbReference type="ARBA" id="ARBA00022771"/>
    </source>
</evidence>
<evidence type="ECO:0000256" key="1">
    <source>
        <dbReference type="ARBA" id="ARBA00004123"/>
    </source>
</evidence>
<feature type="compositionally biased region" description="Basic and acidic residues" evidence="13">
    <location>
        <begin position="1"/>
        <end position="10"/>
    </location>
</feature>
<keyword evidence="5 12" id="KW-0378">Hydrolase</keyword>
<evidence type="ECO:0000256" key="9">
    <source>
        <dbReference type="ARBA" id="ARBA00047761"/>
    </source>
</evidence>
<dbReference type="EC" id="3.1.3.16" evidence="12"/>
<proteinExistence type="inferred from homology"/>
<dbReference type="PANTHER" id="PTHR14732">
    <property type="entry name" value="RNA POLYMERASE II SUBUNIT B1 CTD PHOSPHATASE RPAP2-RELATED"/>
    <property type="match status" value="1"/>
</dbReference>
<feature type="compositionally biased region" description="Low complexity" evidence="13">
    <location>
        <begin position="38"/>
        <end position="53"/>
    </location>
</feature>
<comment type="function">
    <text evidence="12">Putative RNA polymerase II subunit B1 C-terminal domain (CTD) phosphatase involved in RNA polymerase II transcription regulation.</text>
</comment>
<keyword evidence="4 12" id="KW-0863">Zinc-finger</keyword>
<accession>A0A9W7XN49</accession>
<dbReference type="Gene3D" id="1.25.40.820">
    <property type="match status" value="1"/>
</dbReference>
<dbReference type="GO" id="GO:0008420">
    <property type="term" value="F:RNA polymerase II CTD heptapeptide repeat phosphatase activity"/>
    <property type="evidence" value="ECO:0007669"/>
    <property type="project" value="UniProtKB-UniRule"/>
</dbReference>
<feature type="compositionally biased region" description="Basic and acidic residues" evidence="13">
    <location>
        <begin position="299"/>
        <end position="317"/>
    </location>
</feature>
<protein>
    <recommendedName>
        <fullName evidence="12">RNA polymerase II subunit B1 CTD phosphatase RPAP2 homolog</fullName>
        <ecNumber evidence="12">3.1.3.16</ecNumber>
    </recommendedName>
</protein>
<evidence type="ECO:0000256" key="13">
    <source>
        <dbReference type="SAM" id="MobiDB-lite"/>
    </source>
</evidence>
<dbReference type="GO" id="GO:0005737">
    <property type="term" value="C:cytoplasm"/>
    <property type="evidence" value="ECO:0007669"/>
    <property type="project" value="TreeGrafter"/>
</dbReference>
<dbReference type="GO" id="GO:0008270">
    <property type="term" value="F:zinc ion binding"/>
    <property type="evidence" value="ECO:0007669"/>
    <property type="project" value="UniProtKB-KW"/>
</dbReference>
<feature type="region of interest" description="Disordered" evidence="13">
    <location>
        <begin position="359"/>
        <end position="394"/>
    </location>
</feature>
<name>A0A9W7XN49_9FUNG</name>
<keyword evidence="7 12" id="KW-0904">Protein phosphatase</keyword>
<dbReference type="EMBL" id="JANBOH010000007">
    <property type="protein sequence ID" value="KAJ1648327.1"/>
    <property type="molecule type" value="Genomic_DNA"/>
</dbReference>
<comment type="similarity">
    <text evidence="2 11 12">Belongs to the RPAP2 family.</text>
</comment>
<dbReference type="PANTHER" id="PTHR14732:SF0">
    <property type="entry name" value="RNA POLYMERASE II SUBUNIT B1 CTD PHOSPHATASE RPAP2-RELATED"/>
    <property type="match status" value="1"/>
</dbReference>
<evidence type="ECO:0000259" key="14">
    <source>
        <dbReference type="PROSITE" id="PS51479"/>
    </source>
</evidence>
<evidence type="ECO:0000256" key="7">
    <source>
        <dbReference type="ARBA" id="ARBA00022912"/>
    </source>
</evidence>
<dbReference type="GO" id="GO:0043175">
    <property type="term" value="F:RNA polymerase core enzyme binding"/>
    <property type="evidence" value="ECO:0007669"/>
    <property type="project" value="UniProtKB-UniRule"/>
</dbReference>
<feature type="domain" description="RTR1-type" evidence="14">
    <location>
        <begin position="99"/>
        <end position="181"/>
    </location>
</feature>
<evidence type="ECO:0000256" key="12">
    <source>
        <dbReference type="RuleBase" id="RU367080"/>
    </source>
</evidence>
<comment type="catalytic activity">
    <reaction evidence="10 12">
        <text>O-phospho-L-threonyl-[protein] + H2O = L-threonyl-[protein] + phosphate</text>
        <dbReference type="Rhea" id="RHEA:47004"/>
        <dbReference type="Rhea" id="RHEA-COMP:11060"/>
        <dbReference type="Rhea" id="RHEA-COMP:11605"/>
        <dbReference type="ChEBI" id="CHEBI:15377"/>
        <dbReference type="ChEBI" id="CHEBI:30013"/>
        <dbReference type="ChEBI" id="CHEBI:43474"/>
        <dbReference type="ChEBI" id="CHEBI:61977"/>
        <dbReference type="EC" id="3.1.3.16"/>
    </reaction>
</comment>
<evidence type="ECO:0000256" key="11">
    <source>
        <dbReference type="PROSITE-ProRule" id="PRU00812"/>
    </source>
</evidence>
<dbReference type="InterPro" id="IPR039693">
    <property type="entry name" value="Rtr1/RPAP2"/>
</dbReference>
<reference evidence="15" key="1">
    <citation type="submission" date="2022-07" db="EMBL/GenBank/DDBJ databases">
        <title>Phylogenomic reconstructions and comparative analyses of Kickxellomycotina fungi.</title>
        <authorList>
            <person name="Reynolds N.K."/>
            <person name="Stajich J.E."/>
            <person name="Barry K."/>
            <person name="Grigoriev I.V."/>
            <person name="Crous P."/>
            <person name="Smith M.E."/>
        </authorList>
    </citation>
    <scope>NUCLEOTIDE SEQUENCE</scope>
    <source>
        <strain evidence="15">NBRC 105413</strain>
    </source>
</reference>
<feature type="region of interest" description="Disordered" evidence="13">
    <location>
        <begin position="1"/>
        <end position="68"/>
    </location>
</feature>
<evidence type="ECO:0000256" key="2">
    <source>
        <dbReference type="ARBA" id="ARBA00005676"/>
    </source>
</evidence>
<feature type="region of interest" description="Disordered" evidence="13">
    <location>
        <begin position="299"/>
        <end position="345"/>
    </location>
</feature>
<dbReference type="Pfam" id="PF04181">
    <property type="entry name" value="RPAP2_Rtr1"/>
    <property type="match status" value="1"/>
</dbReference>
<dbReference type="GO" id="GO:0005634">
    <property type="term" value="C:nucleus"/>
    <property type="evidence" value="ECO:0007669"/>
    <property type="project" value="UniProtKB-SubCell"/>
</dbReference>
<dbReference type="InterPro" id="IPR038534">
    <property type="entry name" value="Rtr1/RPAP2_sf"/>
</dbReference>
<dbReference type="Proteomes" id="UP001145021">
    <property type="component" value="Unassembled WGS sequence"/>
</dbReference>
<evidence type="ECO:0000313" key="15">
    <source>
        <dbReference type="EMBL" id="KAJ1648327.1"/>
    </source>
</evidence>
<evidence type="ECO:0000256" key="6">
    <source>
        <dbReference type="ARBA" id="ARBA00022833"/>
    </source>
</evidence>
<keyword evidence="16" id="KW-1185">Reference proteome</keyword>
<sequence>MSLAKPKPDSAVEGTQTSASKKDSISKGKQLLRRKPGQQQQATTKTATKTEAAGLSKEAKTRRRSMVKESLRNRAQYENLSLRWQEKLYAPVTEEKLKQAARYITPENYDSVLEERESANLCGYPLCDKPSRSTLQRFHISLSKRKMFDQEELRSFCSNRCMVGSRLFKHQLSEEPLYMRGREFKIDIVALPLGQDGEDMADALQRATVSDESENKEGLAGWYRESLIAKMNIPKQVAESNTLSIVEHESVPATFDIAEELGELQFADIEGFAPEADAARIKKNVGRINRIESSRKERLAVSMAEHKDTTKGVDKQAKAARKVTFSGDRRKNASGKKKDDISDQEGVLRIVAQGRDIDPHRVLEPSDLSDMSDASEYESSRSDDNDDDDQNGKGLFSSIFGTRNSVGVPLTQFGRMWMLMDRISTENTQRYLRDLKGSLSNGKSGVLDETEYFVLPGDSTMAMRHSIMLEGVIGELNGIVGRLGIELVLRQEIGTLVSTFDLESNMAVFKNHEYQVLCIVFILALAQSIEALQSQLGCKETVAGLEKMSGDLGTDASSLRMISRRLCESF</sequence>
<organism evidence="15 16">
    <name type="scientific">Coemansia asiatica</name>
    <dbReference type="NCBI Taxonomy" id="1052880"/>
    <lineage>
        <taxon>Eukaryota</taxon>
        <taxon>Fungi</taxon>
        <taxon>Fungi incertae sedis</taxon>
        <taxon>Zoopagomycota</taxon>
        <taxon>Kickxellomycotina</taxon>
        <taxon>Kickxellomycetes</taxon>
        <taxon>Kickxellales</taxon>
        <taxon>Kickxellaceae</taxon>
        <taxon>Coemansia</taxon>
    </lineage>
</organism>
<comment type="catalytic activity">
    <reaction evidence="9 12">
        <text>O-phospho-L-seryl-[protein] + H2O = L-seryl-[protein] + phosphate</text>
        <dbReference type="Rhea" id="RHEA:20629"/>
        <dbReference type="Rhea" id="RHEA-COMP:9863"/>
        <dbReference type="Rhea" id="RHEA-COMP:11604"/>
        <dbReference type="ChEBI" id="CHEBI:15377"/>
        <dbReference type="ChEBI" id="CHEBI:29999"/>
        <dbReference type="ChEBI" id="CHEBI:43474"/>
        <dbReference type="ChEBI" id="CHEBI:83421"/>
        <dbReference type="EC" id="3.1.3.16"/>
    </reaction>
</comment>
<comment type="subcellular location">
    <subcellularLocation>
        <location evidence="1 12">Nucleus</location>
    </subcellularLocation>
</comment>
<keyword evidence="8 12" id="KW-0539">Nucleus</keyword>
<evidence type="ECO:0000256" key="10">
    <source>
        <dbReference type="ARBA" id="ARBA00048336"/>
    </source>
</evidence>
<keyword evidence="6 12" id="KW-0862">Zinc</keyword>
<gene>
    <name evidence="15" type="ORF">LPJ64_000380</name>
</gene>
<evidence type="ECO:0000256" key="3">
    <source>
        <dbReference type="ARBA" id="ARBA00022723"/>
    </source>
</evidence>
<dbReference type="AlphaFoldDB" id="A0A9W7XN49"/>
<comment type="caution">
    <text evidence="15">The sequence shown here is derived from an EMBL/GenBank/DDBJ whole genome shotgun (WGS) entry which is preliminary data.</text>
</comment>
<dbReference type="InterPro" id="IPR007308">
    <property type="entry name" value="Rtr1/RPAP2_dom"/>
</dbReference>
<evidence type="ECO:0000256" key="5">
    <source>
        <dbReference type="ARBA" id="ARBA00022801"/>
    </source>
</evidence>